<dbReference type="Proteomes" id="UP000572984">
    <property type="component" value="Unassembled WGS sequence"/>
</dbReference>
<evidence type="ECO:0000256" key="3">
    <source>
        <dbReference type="ARBA" id="ARBA00022538"/>
    </source>
</evidence>
<gene>
    <name evidence="11 13" type="primary">kdpC</name>
    <name evidence="13" type="ORF">H0S73_19875</name>
</gene>
<evidence type="ECO:0000256" key="5">
    <source>
        <dbReference type="ARBA" id="ARBA00022741"/>
    </source>
</evidence>
<evidence type="ECO:0000313" key="14">
    <source>
        <dbReference type="Proteomes" id="UP000572984"/>
    </source>
</evidence>
<dbReference type="GO" id="GO:0008556">
    <property type="term" value="F:P-type potassium transmembrane transporter activity"/>
    <property type="evidence" value="ECO:0007669"/>
    <property type="project" value="InterPro"/>
</dbReference>
<keyword evidence="7 11" id="KW-0630">Potassium</keyword>
<keyword evidence="4 11" id="KW-0812">Transmembrane</keyword>
<evidence type="ECO:0000256" key="10">
    <source>
        <dbReference type="ARBA" id="ARBA00023136"/>
    </source>
</evidence>
<evidence type="ECO:0000256" key="6">
    <source>
        <dbReference type="ARBA" id="ARBA00022840"/>
    </source>
</evidence>
<keyword evidence="8 11" id="KW-1133">Transmembrane helix</keyword>
<organism evidence="13 14">
    <name type="scientific">Microvirga mediterraneensis</name>
    <dbReference type="NCBI Taxonomy" id="2754695"/>
    <lineage>
        <taxon>Bacteria</taxon>
        <taxon>Pseudomonadati</taxon>
        <taxon>Pseudomonadota</taxon>
        <taxon>Alphaproteobacteria</taxon>
        <taxon>Hyphomicrobiales</taxon>
        <taxon>Methylobacteriaceae</taxon>
        <taxon>Microvirga</taxon>
    </lineage>
</organism>
<evidence type="ECO:0000256" key="11">
    <source>
        <dbReference type="HAMAP-Rule" id="MF_00276"/>
    </source>
</evidence>
<keyword evidence="9 11" id="KW-0406">Ion transport</keyword>
<name>A0A838BS37_9HYPH</name>
<dbReference type="InterPro" id="IPR003820">
    <property type="entry name" value="KdpC"/>
</dbReference>
<dbReference type="HAMAP" id="MF_00276">
    <property type="entry name" value="KdpC"/>
    <property type="match status" value="1"/>
</dbReference>
<comment type="subunit">
    <text evidence="11">The system is composed of three essential subunits: KdpA, KdpB and KdpC.</text>
</comment>
<keyword evidence="10 11" id="KW-0472">Membrane</keyword>
<evidence type="ECO:0000256" key="4">
    <source>
        <dbReference type="ARBA" id="ARBA00022692"/>
    </source>
</evidence>
<evidence type="ECO:0000256" key="8">
    <source>
        <dbReference type="ARBA" id="ARBA00022989"/>
    </source>
</evidence>
<dbReference type="GO" id="GO:0005886">
    <property type="term" value="C:plasma membrane"/>
    <property type="evidence" value="ECO:0007669"/>
    <property type="project" value="UniProtKB-SubCell"/>
</dbReference>
<comment type="similarity">
    <text evidence="11">Belongs to the KdpC family.</text>
</comment>
<feature type="region of interest" description="Disordered" evidence="12">
    <location>
        <begin position="70"/>
        <end position="99"/>
    </location>
</feature>
<keyword evidence="6 11" id="KW-0067">ATP-binding</keyword>
<keyword evidence="1 11" id="KW-0813">Transport</keyword>
<evidence type="ECO:0000313" key="13">
    <source>
        <dbReference type="EMBL" id="MBA1158367.1"/>
    </source>
</evidence>
<accession>A0A838BS37</accession>
<feature type="compositionally biased region" description="Low complexity" evidence="12">
    <location>
        <begin position="70"/>
        <end position="81"/>
    </location>
</feature>
<evidence type="ECO:0000256" key="1">
    <source>
        <dbReference type="ARBA" id="ARBA00022448"/>
    </source>
</evidence>
<dbReference type="PANTHER" id="PTHR30042">
    <property type="entry name" value="POTASSIUM-TRANSPORTING ATPASE C CHAIN"/>
    <property type="match status" value="1"/>
</dbReference>
<dbReference type="AlphaFoldDB" id="A0A838BS37"/>
<reference evidence="13 14" key="1">
    <citation type="submission" date="2020-07" db="EMBL/GenBank/DDBJ databases">
        <title>Draft genome and description of Microvirga mediterraneensis Marseille-Q2068 sp. nov.</title>
        <authorList>
            <person name="Boxberger M."/>
        </authorList>
    </citation>
    <scope>NUCLEOTIDE SEQUENCE [LARGE SCALE GENOMIC DNA]</scope>
    <source>
        <strain evidence="13 14">Marseille-Q2068</strain>
    </source>
</reference>
<sequence>MSYLRPSLVLLVLFTALTGLVYPFAVTGIGQLVFPAQANGSLIVQDGRVVGSELIGQAFTSDRYLWPRPSATSAADPADPSRTVDAPYNAAASTGSNLGPTSAKLADRLTASSEAWQASGLAQPIPGDAVTTSASGLDPHISPAFALAQAPRIAAARNLPEEQIRHVIETSTEGRTFGIFGEPRVNVLLVNRALDRLSSQGTRDVS</sequence>
<keyword evidence="3 11" id="KW-0633">Potassium transport</keyword>
<dbReference type="EMBL" id="JACDXJ010000001">
    <property type="protein sequence ID" value="MBA1158367.1"/>
    <property type="molecule type" value="Genomic_DNA"/>
</dbReference>
<dbReference type="PANTHER" id="PTHR30042:SF2">
    <property type="entry name" value="POTASSIUM-TRANSPORTING ATPASE KDPC SUBUNIT"/>
    <property type="match status" value="1"/>
</dbReference>
<keyword evidence="2 11" id="KW-1003">Cell membrane</keyword>
<dbReference type="PIRSF" id="PIRSF001296">
    <property type="entry name" value="K_ATPase_KdpC"/>
    <property type="match status" value="1"/>
</dbReference>
<evidence type="ECO:0000256" key="9">
    <source>
        <dbReference type="ARBA" id="ARBA00023065"/>
    </source>
</evidence>
<dbReference type="Pfam" id="PF02669">
    <property type="entry name" value="KdpC"/>
    <property type="match status" value="1"/>
</dbReference>
<keyword evidence="14" id="KW-1185">Reference proteome</keyword>
<evidence type="ECO:0000256" key="7">
    <source>
        <dbReference type="ARBA" id="ARBA00022958"/>
    </source>
</evidence>
<evidence type="ECO:0000256" key="12">
    <source>
        <dbReference type="SAM" id="MobiDB-lite"/>
    </source>
</evidence>
<dbReference type="GO" id="GO:0005524">
    <property type="term" value="F:ATP binding"/>
    <property type="evidence" value="ECO:0007669"/>
    <property type="project" value="UniProtKB-UniRule"/>
</dbReference>
<dbReference type="NCBIfam" id="NF001454">
    <property type="entry name" value="PRK00315.1"/>
    <property type="match status" value="1"/>
</dbReference>
<dbReference type="RefSeq" id="WP_181053770.1">
    <property type="nucleotide sequence ID" value="NZ_JACDXJ010000001.1"/>
</dbReference>
<proteinExistence type="inferred from homology"/>
<dbReference type="NCBIfam" id="TIGR00681">
    <property type="entry name" value="kdpC"/>
    <property type="match status" value="1"/>
</dbReference>
<comment type="subcellular location">
    <subcellularLocation>
        <location evidence="11">Cell membrane</location>
        <topology evidence="11">Single-pass membrane protein</topology>
    </subcellularLocation>
</comment>
<comment type="caution">
    <text evidence="13">The sequence shown here is derived from an EMBL/GenBank/DDBJ whole genome shotgun (WGS) entry which is preliminary data.</text>
</comment>
<comment type="function">
    <text evidence="11">Part of the high-affinity ATP-driven potassium transport (or Kdp) system, which catalyzes the hydrolysis of ATP coupled with the electrogenic transport of potassium into the cytoplasm. This subunit acts as a catalytic chaperone that increases the ATP-binding affinity of the ATP-hydrolyzing subunit KdpB by the formation of a transient KdpB/KdpC/ATP ternary complex.</text>
</comment>
<protein>
    <recommendedName>
        <fullName evidence="11">Potassium-transporting ATPase KdpC subunit</fullName>
    </recommendedName>
    <alternativeName>
        <fullName evidence="11">ATP phosphohydrolase [potassium-transporting] C chain</fullName>
    </alternativeName>
    <alternativeName>
        <fullName evidence="11">Potassium-binding and translocating subunit C</fullName>
    </alternativeName>
    <alternativeName>
        <fullName evidence="11">Potassium-translocating ATPase C chain</fullName>
    </alternativeName>
</protein>
<keyword evidence="5 11" id="KW-0547">Nucleotide-binding</keyword>
<evidence type="ECO:0000256" key="2">
    <source>
        <dbReference type="ARBA" id="ARBA00022475"/>
    </source>
</evidence>